<dbReference type="PROSITE" id="PS50802">
    <property type="entry name" value="OTU"/>
    <property type="match status" value="2"/>
</dbReference>
<dbReference type="Gene3D" id="3.90.70.80">
    <property type="match status" value="2"/>
</dbReference>
<dbReference type="EnsemblMetazoa" id="G30090.1">
    <property type="protein sequence ID" value="G30090.1:cds"/>
    <property type="gene ID" value="G30090"/>
</dbReference>
<dbReference type="CDD" id="cd22758">
    <property type="entry name" value="OTU_232R-like"/>
    <property type="match status" value="2"/>
</dbReference>
<protein>
    <recommendedName>
        <fullName evidence="1">OTU domain-containing protein</fullName>
    </recommendedName>
</protein>
<evidence type="ECO:0000259" key="1">
    <source>
        <dbReference type="PROSITE" id="PS50802"/>
    </source>
</evidence>
<evidence type="ECO:0000313" key="2">
    <source>
        <dbReference type="EnsemblMetazoa" id="G30090.1:cds"/>
    </source>
</evidence>
<dbReference type="InterPro" id="IPR024810">
    <property type="entry name" value="MAB21L/cGLR"/>
</dbReference>
<sequence length="1994" mass="231417">MSHVNIIQMIEKEKERGAPHTFWGEKDKRNNKIEESVFDNCLTGAVPESSVNDHQNINDSKSKEYSNDKRLKCEQIAVQDIEDSDILPKEKKHIDELDDSDETDYFDSEDEYWDTLINKTIEDNTSACLHCLSYHLPRSVKEYKTCAYEEKYDKIQWCTRAFQVFVQENNFEIHDVYGDGNCLFRAVADQLTINGCPGHTEESLRKAAIQHLESNPSKYGVHSSSFLSGETWECYLQRMKKTGEWGDHIMLQAIADVFLLHINIYNFVHSGNRRTNITMDQSLSVTMKFSIDLGHVGESHYCSLRPMNWLAELPFKAQIFRMLVTNMEKTPEERKRIVKEKFEQMAKGCFPESYLAESLQFVLHWFSLQKDQKGAQNTLFKHVFITYNGSDLQQEETRDSQKNLTGDQSYVDPVSGIPLHHLTFIIKHLFPVNMFRKQLLVNGPVIRTEDVCYHFLGSQADESLVKLLDLTRNQRQKFENNKIVVLKSKTLAIFPNEPVRHQLIPGHQGLFVDCSKTNPGYCRLRISTNNTKDIGWSMFQKAFTVPACTSSIIKIPDAEIHCLGILCLTFPFYQRWEKCRKRFDFPSRGLVSSITEIGCTLIPKSHPKSSSPEIEWQFDFSMAEHFMFRSLTQAQLHCFFVVKLLVETMAQDFYFETKHLKSVFLMACEEMPNSVWETHFSGCVLYVLDCLLSCLRSRFLPNYFIPENNLIDCHKEEDISTLCTIIEYVRLFPANAIEVAAEKYGYLFGSNLIKRVLSNAKEFTKKKNVNEIFYNLFGPLTIAAAKMFAKMGFYDVSLEILKERYEQTLLIPEVGMRQISVCFSDLFMSALLEIKQKPSRVILSMLFDQEMGSNVSDAVCKTKTFNLQTFLPWTVDKMIGWLTVPSSHTDDLPSIASFLYDYSKKEYWRRNVVLSKLAITTAIRCIQETLKSETLFADDISDNGLKAEVDAQTIMITQMIEKEMQSGAPNLFWRRTLTDNCIYEIEEPTVFNNCLTGTTVTFPDNEEESKSEFKSREYSNGIEENQNISKDLESDLDALLKENIFNDDVDETDYFDSEDEYWDSLKNKNIEDNPSPCLHCLTYHLPRGINEYKECYYEEVFDLSPWSTPAIQKFAKDNDFEIKDVYGDGNCLFRAVADQFMINGCPGHTEVSLRETAIEHLEKHPSKFGVHSSSFLFGETWEEYLQRMKKSGEWGDHMILQALADVYLLHISIYNFVQTETRRTNISSQQAHSMAIKFHIHLGHLGESHYFSLRPSQWLTGMPYRAQIYRMLVTNSDTKVLDSKFISMSRGHFPESYLAESVQYVLQYISTEEERKGSQHADIKPIFISYHGKDLQQEETEDSQRKLTEDQFYVDPLSGIPLYHLTFIMKHLFPYDMFCKELEINGPIFCTENVWYHILGYQTDESLVTLRDITRTRVVREKKRSGNLWVVVMKSETEAIFPNVSLTPRDIPGQLYVEWCNTHPGYCRLRQVFPSLPESGEGNNQLGSDMYQRAFSVTNDLRLKIKSLKRYEIFGIGVQCLTYPFNNRWKESRKGFDFPSRSLITSIIKTGCTLIPKSHPRSTFPEIEWQFDFSMAEHLIFKSLTEAQIHGFRIIKVLVENVVHHLPLKTKHIKSVFLMACEKMASSDWETNFSGCILYALDYLLSCLKSRFLPNYFIPENNLIDCHREDDISTMCTLIEFLRLFPTNAIQIVVEKYGYTYGSNLIKRVLSIAKDLSEDTKSHNGINNLFWPLTIATVKMMAKIGYYGVSLDILEQRYEQSLLLSETDLTRTAVSFSDLFKLALVEIRQKSSRVLLSRSHRLRMGSNVPEMSPEEKVFTLQTNIPWAVDSRIGWLKVPFQNQRNLNAIASFLYDYSKLEYWRRNVVLAELSITTAIRCVQETLKNESVFVKDVKDSALKTEIYAQMKTLKKQLIPYYVHLYSISKIDYYVYPIIRYMEDIEKLCKEFPEIAGLVCEMFLYTRQPERATEYADKMNAYCRDKGLQYNPKIFFPMD</sequence>
<dbReference type="Pfam" id="PF20266">
    <property type="entry name" value="Mab-21_C"/>
    <property type="match status" value="2"/>
</dbReference>
<dbReference type="InterPro" id="IPR038765">
    <property type="entry name" value="Papain-like_cys_pep_sf"/>
</dbReference>
<dbReference type="Proteomes" id="UP000005408">
    <property type="component" value="Unassembled WGS sequence"/>
</dbReference>
<dbReference type="Gene3D" id="1.10.1410.40">
    <property type="match status" value="2"/>
</dbReference>
<dbReference type="PANTHER" id="PTHR10656:SF69">
    <property type="entry name" value="MAB-21-LIKE HHH_H2TH-LIKE DOMAIN-CONTAINING PROTEIN"/>
    <property type="match status" value="1"/>
</dbReference>
<feature type="domain" description="OTU" evidence="1">
    <location>
        <begin position="171"/>
        <end position="307"/>
    </location>
</feature>
<feature type="domain" description="OTU" evidence="1">
    <location>
        <begin position="1120"/>
        <end position="1256"/>
    </location>
</feature>
<reference evidence="2" key="1">
    <citation type="submission" date="2022-08" db="UniProtKB">
        <authorList>
            <consortium name="EnsemblMetazoa"/>
        </authorList>
    </citation>
    <scope>IDENTIFICATION</scope>
    <source>
        <strain evidence="2">05x7-T-G4-1.051#20</strain>
    </source>
</reference>
<dbReference type="InterPro" id="IPR003323">
    <property type="entry name" value="OTU_dom"/>
</dbReference>
<dbReference type="InterPro" id="IPR046906">
    <property type="entry name" value="Mab-21_HhH/H2TH-like"/>
</dbReference>
<accession>A0A8W8LW92</accession>
<name>A0A8W8LW92_MAGGI</name>
<organism evidence="2 3">
    <name type="scientific">Magallana gigas</name>
    <name type="common">Pacific oyster</name>
    <name type="synonym">Crassostrea gigas</name>
    <dbReference type="NCBI Taxonomy" id="29159"/>
    <lineage>
        <taxon>Eukaryota</taxon>
        <taxon>Metazoa</taxon>
        <taxon>Spiralia</taxon>
        <taxon>Lophotrochozoa</taxon>
        <taxon>Mollusca</taxon>
        <taxon>Bivalvia</taxon>
        <taxon>Autobranchia</taxon>
        <taxon>Pteriomorphia</taxon>
        <taxon>Ostreida</taxon>
        <taxon>Ostreoidea</taxon>
        <taxon>Ostreidae</taxon>
        <taxon>Magallana</taxon>
    </lineage>
</organism>
<keyword evidence="3" id="KW-1185">Reference proteome</keyword>
<dbReference type="PANTHER" id="PTHR10656">
    <property type="entry name" value="CELL FATE DETERMINING PROTEIN MAB21-RELATED"/>
    <property type="match status" value="1"/>
</dbReference>
<dbReference type="SMART" id="SM01265">
    <property type="entry name" value="Mab-21"/>
    <property type="match status" value="2"/>
</dbReference>
<proteinExistence type="predicted"/>
<dbReference type="SUPFAM" id="SSF54001">
    <property type="entry name" value="Cysteine proteinases"/>
    <property type="match status" value="2"/>
</dbReference>
<dbReference type="Pfam" id="PF02338">
    <property type="entry name" value="OTU"/>
    <property type="match status" value="2"/>
</dbReference>
<evidence type="ECO:0000313" key="3">
    <source>
        <dbReference type="Proteomes" id="UP000005408"/>
    </source>
</evidence>